<organism evidence="2 3">
    <name type="scientific">Hypsizygus marmoreus</name>
    <name type="common">White beech mushroom</name>
    <name type="synonym">Agaricus marmoreus</name>
    <dbReference type="NCBI Taxonomy" id="39966"/>
    <lineage>
        <taxon>Eukaryota</taxon>
        <taxon>Fungi</taxon>
        <taxon>Dikarya</taxon>
        <taxon>Basidiomycota</taxon>
        <taxon>Agaricomycotina</taxon>
        <taxon>Agaricomycetes</taxon>
        <taxon>Agaricomycetidae</taxon>
        <taxon>Agaricales</taxon>
        <taxon>Tricholomatineae</taxon>
        <taxon>Lyophyllaceae</taxon>
        <taxon>Hypsizygus</taxon>
    </lineage>
</organism>
<feature type="compositionally biased region" description="Basic and acidic residues" evidence="1">
    <location>
        <begin position="42"/>
        <end position="51"/>
    </location>
</feature>
<protein>
    <submittedName>
        <fullName evidence="2">Uncharacterized protein</fullName>
    </submittedName>
</protein>
<keyword evidence="3" id="KW-1185">Reference proteome</keyword>
<sequence>MSKSKASKPLALESILRDLALLRASELNVSTLLPSAPTNENSDNHADERGIDSSVEESYSFAQEARAALKIFNRNDVAVQGGRVEEARSKLDELILGLESKN</sequence>
<dbReference type="Proteomes" id="UP000076154">
    <property type="component" value="Unassembled WGS sequence"/>
</dbReference>
<evidence type="ECO:0000313" key="2">
    <source>
        <dbReference type="EMBL" id="RDB25446.1"/>
    </source>
</evidence>
<dbReference type="OrthoDB" id="3227556at2759"/>
<dbReference type="AlphaFoldDB" id="A0A369K3H7"/>
<feature type="compositionally biased region" description="Polar residues" evidence="1">
    <location>
        <begin position="32"/>
        <end position="41"/>
    </location>
</feature>
<gene>
    <name evidence="2" type="ORF">Hypma_008066</name>
</gene>
<dbReference type="InParanoid" id="A0A369K3H7"/>
<accession>A0A369K3H7</accession>
<evidence type="ECO:0000313" key="3">
    <source>
        <dbReference type="Proteomes" id="UP000076154"/>
    </source>
</evidence>
<reference evidence="2" key="1">
    <citation type="submission" date="2018-04" db="EMBL/GenBank/DDBJ databases">
        <title>Whole genome sequencing of Hypsizygus marmoreus.</title>
        <authorList>
            <person name="Choi I.-G."/>
            <person name="Min B."/>
            <person name="Kim J.-G."/>
            <person name="Kim S."/>
            <person name="Oh Y.-L."/>
            <person name="Kong W.-S."/>
            <person name="Park H."/>
            <person name="Jeong J."/>
            <person name="Song E.-S."/>
        </authorList>
    </citation>
    <scope>NUCLEOTIDE SEQUENCE [LARGE SCALE GENOMIC DNA]</scope>
    <source>
        <strain evidence="2">51987-8</strain>
    </source>
</reference>
<feature type="region of interest" description="Disordered" evidence="1">
    <location>
        <begin position="32"/>
        <end position="54"/>
    </location>
</feature>
<comment type="caution">
    <text evidence="2">The sequence shown here is derived from an EMBL/GenBank/DDBJ whole genome shotgun (WGS) entry which is preliminary data.</text>
</comment>
<evidence type="ECO:0000256" key="1">
    <source>
        <dbReference type="SAM" id="MobiDB-lite"/>
    </source>
</evidence>
<name>A0A369K3H7_HYPMA</name>
<proteinExistence type="predicted"/>
<dbReference type="EMBL" id="LUEZ02000041">
    <property type="protein sequence ID" value="RDB25446.1"/>
    <property type="molecule type" value="Genomic_DNA"/>
</dbReference>